<keyword evidence="2" id="KW-0223">Dioxygenase</keyword>
<reference evidence="2 3" key="2">
    <citation type="journal article" date="2022" name="Mar. Drugs">
        <title>Bioassay-Guided Fractionation Leads to the Detection of Cholic Acid Generated by the Rare Thalassomonas sp.</title>
        <authorList>
            <person name="Pheiffer F."/>
            <person name="Schneider Y.K."/>
            <person name="Hansen E.H."/>
            <person name="Andersen J.H."/>
            <person name="Isaksson J."/>
            <person name="Busche T."/>
            <person name="R C."/>
            <person name="Kalinowski J."/>
            <person name="Zyl L.V."/>
            <person name="Trindade M."/>
        </authorList>
    </citation>
    <scope>NUCLEOTIDE SEQUENCE [LARGE SCALE GENOMIC DNA]</scope>
    <source>
        <strain evidence="2 3">XOM25</strain>
    </source>
</reference>
<dbReference type="GO" id="GO:0005506">
    <property type="term" value="F:iron ion binding"/>
    <property type="evidence" value="ECO:0007669"/>
    <property type="project" value="UniProtKB-ARBA"/>
</dbReference>
<dbReference type="KEGG" id="tvd:SG34_031150"/>
<proteinExistence type="predicted"/>
<dbReference type="PANTHER" id="PTHR20883:SF48">
    <property type="entry name" value="ECTOINE DIOXYGENASE"/>
    <property type="match status" value="1"/>
</dbReference>
<evidence type="ECO:0000313" key="2">
    <source>
        <dbReference type="EMBL" id="WDE09223.1"/>
    </source>
</evidence>
<gene>
    <name evidence="2" type="ORF">SG34_031150</name>
</gene>
<evidence type="ECO:0000313" key="3">
    <source>
        <dbReference type="Proteomes" id="UP000032352"/>
    </source>
</evidence>
<dbReference type="Gene3D" id="2.60.120.620">
    <property type="entry name" value="q2cbj1_9rhob like domain"/>
    <property type="match status" value="1"/>
</dbReference>
<reference evidence="2 3" key="1">
    <citation type="journal article" date="2015" name="Genome Announc.">
        <title>Draft Genome Sequences of Marine Isolates of Thalassomonas viridans and Thalassomonas actiniarum.</title>
        <authorList>
            <person name="Olonade I."/>
            <person name="van Zyl L.J."/>
            <person name="Trindade M."/>
        </authorList>
    </citation>
    <scope>NUCLEOTIDE SEQUENCE [LARGE SCALE GENOMIC DNA]</scope>
    <source>
        <strain evidence="2 3">XOM25</strain>
    </source>
</reference>
<keyword evidence="2" id="KW-0560">Oxidoreductase</keyword>
<dbReference type="Pfam" id="PF05721">
    <property type="entry name" value="PhyH"/>
    <property type="match status" value="1"/>
</dbReference>
<sequence length="255" mass="29030">MYDVIHSTREIGYGVFKACFSDSEVNTIKSRIDCYINNQDYGVVYEEDGSTIRGIHGLHLKDDFFSGLIKDPRLLNLAEEHLGSKCYLHQLKINFKRPFKGAPWPWHQDFPYWKEGDGILKPDLINIAIFIDDASMLHGSLCMIPKSHLLGNISKKVIDETSWKADVSSNLTYQIEKQHIERLTANDNFEFITGKAGDVLVFDPLVIHASGNNISTYDRRLLILTYNSVDNLPVNPKHQRPDFLSANDYTPLSAI</sequence>
<organism evidence="2 3">
    <name type="scientific">Thalassomonas viridans</name>
    <dbReference type="NCBI Taxonomy" id="137584"/>
    <lineage>
        <taxon>Bacteria</taxon>
        <taxon>Pseudomonadati</taxon>
        <taxon>Pseudomonadota</taxon>
        <taxon>Gammaproteobacteria</taxon>
        <taxon>Alteromonadales</taxon>
        <taxon>Colwelliaceae</taxon>
        <taxon>Thalassomonas</taxon>
    </lineage>
</organism>
<comment type="cofactor">
    <cofactor evidence="1">
        <name>Fe(2+)</name>
        <dbReference type="ChEBI" id="CHEBI:29033"/>
    </cofactor>
</comment>
<dbReference type="RefSeq" id="WP_044837548.1">
    <property type="nucleotide sequence ID" value="NZ_CP059734.1"/>
</dbReference>
<dbReference type="SUPFAM" id="SSF51197">
    <property type="entry name" value="Clavaminate synthase-like"/>
    <property type="match status" value="1"/>
</dbReference>
<name>A0AAF0CDI4_9GAMM</name>
<protein>
    <submittedName>
        <fullName evidence="2">Phytanoyl-CoA dioxygenase family protein</fullName>
    </submittedName>
</protein>
<keyword evidence="3" id="KW-1185">Reference proteome</keyword>
<evidence type="ECO:0000256" key="1">
    <source>
        <dbReference type="ARBA" id="ARBA00001954"/>
    </source>
</evidence>
<accession>A0AAF0CDI4</accession>
<dbReference type="Proteomes" id="UP000032352">
    <property type="component" value="Chromosome pTvir"/>
</dbReference>
<dbReference type="PANTHER" id="PTHR20883">
    <property type="entry name" value="PHYTANOYL-COA DIOXYGENASE DOMAIN CONTAINING 1"/>
    <property type="match status" value="1"/>
</dbReference>
<dbReference type="EMBL" id="CP059734">
    <property type="protein sequence ID" value="WDE09223.1"/>
    <property type="molecule type" value="Genomic_DNA"/>
</dbReference>
<dbReference type="GO" id="GO:0016706">
    <property type="term" value="F:2-oxoglutarate-dependent dioxygenase activity"/>
    <property type="evidence" value="ECO:0007669"/>
    <property type="project" value="UniProtKB-ARBA"/>
</dbReference>
<dbReference type="InterPro" id="IPR008775">
    <property type="entry name" value="Phytyl_CoA_dOase-like"/>
</dbReference>
<dbReference type="AlphaFoldDB" id="A0AAF0CDI4"/>